<protein>
    <submittedName>
        <fullName evidence="1">Uncharacterized protein</fullName>
    </submittedName>
</protein>
<dbReference type="OrthoDB" id="10394980at2759"/>
<organism evidence="1 2">
    <name type="scientific">Ectocarpus siliculosus</name>
    <name type="common">Brown alga</name>
    <name type="synonym">Conferva siliculosa</name>
    <dbReference type="NCBI Taxonomy" id="2880"/>
    <lineage>
        <taxon>Eukaryota</taxon>
        <taxon>Sar</taxon>
        <taxon>Stramenopiles</taxon>
        <taxon>Ochrophyta</taxon>
        <taxon>PX clade</taxon>
        <taxon>Phaeophyceae</taxon>
        <taxon>Ectocarpales</taxon>
        <taxon>Ectocarpaceae</taxon>
        <taxon>Ectocarpus</taxon>
    </lineage>
</organism>
<dbReference type="EMBL" id="FN649736">
    <property type="protein sequence ID" value="CBJ33524.1"/>
    <property type="molecule type" value="Genomic_DNA"/>
</dbReference>
<reference evidence="1 2" key="1">
    <citation type="journal article" date="2010" name="Nature">
        <title>The Ectocarpus genome and the independent evolution of multicellularity in brown algae.</title>
        <authorList>
            <person name="Cock J.M."/>
            <person name="Sterck L."/>
            <person name="Rouze P."/>
            <person name="Scornet D."/>
            <person name="Allen A.E."/>
            <person name="Amoutzias G."/>
            <person name="Anthouard V."/>
            <person name="Artiguenave F."/>
            <person name="Aury J.M."/>
            <person name="Badger J.H."/>
            <person name="Beszteri B."/>
            <person name="Billiau K."/>
            <person name="Bonnet E."/>
            <person name="Bothwell J.H."/>
            <person name="Bowler C."/>
            <person name="Boyen C."/>
            <person name="Brownlee C."/>
            <person name="Carrano C.J."/>
            <person name="Charrier B."/>
            <person name="Cho G.Y."/>
            <person name="Coelho S.M."/>
            <person name="Collen J."/>
            <person name="Corre E."/>
            <person name="Da Silva C."/>
            <person name="Delage L."/>
            <person name="Delaroque N."/>
            <person name="Dittami S.M."/>
            <person name="Doulbeau S."/>
            <person name="Elias M."/>
            <person name="Farnham G."/>
            <person name="Gachon C.M."/>
            <person name="Gschloessl B."/>
            <person name="Heesch S."/>
            <person name="Jabbari K."/>
            <person name="Jubin C."/>
            <person name="Kawai H."/>
            <person name="Kimura K."/>
            <person name="Kloareg B."/>
            <person name="Kupper F.C."/>
            <person name="Lang D."/>
            <person name="Le Bail A."/>
            <person name="Leblanc C."/>
            <person name="Lerouge P."/>
            <person name="Lohr M."/>
            <person name="Lopez P.J."/>
            <person name="Martens C."/>
            <person name="Maumus F."/>
            <person name="Michel G."/>
            <person name="Miranda-Saavedra D."/>
            <person name="Morales J."/>
            <person name="Moreau H."/>
            <person name="Motomura T."/>
            <person name="Nagasato C."/>
            <person name="Napoli C.A."/>
            <person name="Nelson D.R."/>
            <person name="Nyvall-Collen P."/>
            <person name="Peters A.F."/>
            <person name="Pommier C."/>
            <person name="Potin P."/>
            <person name="Poulain J."/>
            <person name="Quesneville H."/>
            <person name="Read B."/>
            <person name="Rensing S.A."/>
            <person name="Ritter A."/>
            <person name="Rousvoal S."/>
            <person name="Samanta M."/>
            <person name="Samson G."/>
            <person name="Schroeder D.C."/>
            <person name="Segurens B."/>
            <person name="Strittmatter M."/>
            <person name="Tonon T."/>
            <person name="Tregear J.W."/>
            <person name="Valentin K."/>
            <person name="von Dassow P."/>
            <person name="Yamagishi T."/>
            <person name="Van de Peer Y."/>
            <person name="Wincker P."/>
        </authorList>
    </citation>
    <scope>NUCLEOTIDE SEQUENCE [LARGE SCALE GENOMIC DNA]</scope>
    <source>
        <strain evidence="2">Ec32 / CCAP1310/4</strain>
    </source>
</reference>
<accession>D7G3D0</accession>
<sequence length="201" mass="21757">MRIQGSSRPSAASCNRKIGRTSALVNAVRRSSGFSVGAPLSTRSTASPLATGSTSSLLGIRTAPDEGSGATTLSTMVAAAAAAAAALLCAQQELQPRWEEDGVCLCKGKASAADSLEDYARRLQRLRSLRDIFEEYATVNADDVGKLMTCGDFLRAMLCYKYVRVDAKELKRRCARYINPLLGDDHGLISFDEGRMDRWRQ</sequence>
<evidence type="ECO:0000313" key="2">
    <source>
        <dbReference type="Proteomes" id="UP000002630"/>
    </source>
</evidence>
<dbReference type="EMBL" id="FN648713">
    <property type="protein sequence ID" value="CBJ33524.1"/>
    <property type="molecule type" value="Genomic_DNA"/>
</dbReference>
<gene>
    <name evidence="1" type="ORF">Esi_0504_0010</name>
</gene>
<name>D7G3D0_ECTSI</name>
<dbReference type="Proteomes" id="UP000002630">
    <property type="component" value="Linkage Group LG11"/>
</dbReference>
<dbReference type="InParanoid" id="D7G3D0"/>
<keyword evidence="2" id="KW-1185">Reference proteome</keyword>
<dbReference type="AlphaFoldDB" id="D7G3D0"/>
<proteinExistence type="predicted"/>
<evidence type="ECO:0000313" key="1">
    <source>
        <dbReference type="EMBL" id="CBJ33524.1"/>
    </source>
</evidence>